<evidence type="ECO:0000256" key="2">
    <source>
        <dbReference type="ARBA" id="ARBA00022741"/>
    </source>
</evidence>
<feature type="compositionally biased region" description="Low complexity" evidence="4">
    <location>
        <begin position="286"/>
        <end position="304"/>
    </location>
</feature>
<dbReference type="Pfam" id="PF00012">
    <property type="entry name" value="HSP70"/>
    <property type="match status" value="1"/>
</dbReference>
<evidence type="ECO:0000313" key="5">
    <source>
        <dbReference type="EMBL" id="OHT01027.1"/>
    </source>
</evidence>
<sequence length="1114" mass="116060">MDNGHLPNIPLTQSHRTTRPHQEQAETETSKRGKKGAGLGEDGEDGKSGKNGKKGQSGKSGNADDDEYDEYGNRINKKYGEGGAEGDEFGDGDNEDLYERLTDESDRADEDTEKVFAGTADFTETIKSLMKSGDLSKSQELDFNENDENGGNYYNENDENGSRSNSRSGNPMLGMSGRQGNCSGSRLSQTGGSGANGSGGAGDESENAKLGMSGNLGGSGVGGSGSRAGSKLGQTGGSGAGGNGSRTGSRLSQTGGSGAGGSGSRSGSRAGGNGADGEGGEGADGQGKASNMINTLGSSLLGDAGADGSGAGGAGGSGSRAGSKLGQSGEDGADGTGGNGSRTCSRLSQNGGAGTDGADGSGSRAGSKLGQTGGSGAGGSGSRAGSRLSQTGGSGAGGTGSRAGSRASQAGANDDGTDGADGEGKASNLLNTKGSSLLGDAGADGKDGNGKDGVNGDGTDGANANGEGGDGSKTGTGAGAGEGDEEPQEVKHSRYAMGIDLGTTFCRYGVFHDDNIDTNGLDNVLQSAVVFDGDNRIVGVVPMSLEDDENAVVVTDFKRIIGRDFTDPSLPLFLENLPYKVVEDGETHRPAVEVPINGETKTFSAEQITAMLLAHVKELVSSQMGEEVTDAVISVPAFFTQAQRKATMDAGKIAGLNVIRIINEPTAAAVSFNAQQIAENAVKNGVDGENQDGEDEAKNVLVYDLGGGKLDVSILAVEGGDCTAIKTTGNTNLGGVDFDNRLVQLILKDFMDKTGLDPRDSHAAMRRLRVEAEKLKITLSEQDEADLHIPDFYGGKDLDFHITRAEFEDQCDDIFKQCLEPVEDIFADEELAIGDISKVLLVGGSSKIPRLRRMLRKFFGDDMEFFDVDQNEAVVEGAAMQGAIMKGQQDKKLRGVAIHGSVPLSLGISCANGKNMIIIPRGTTLPCKRFTQATTIRDKQRNVGFDIVEGERPMAADNIKLGHVTVSGIQIAKRGVPKIEVAMTITEDGILVVTGRDLMTHVAVTASVENKGTLPQAAVSKMIRQAAQEKFNDDLKMKRAERKTELVYFLERAEAAYNDESKTKKLKPADKAQYKQYVDEYKTWLEKHQDEIPSAYQRKYNTLYYALNKIMPVK</sequence>
<dbReference type="Gene3D" id="2.60.34.10">
    <property type="entry name" value="Substrate Binding Domain Of DNAk, Chain A, domain 1"/>
    <property type="match status" value="1"/>
</dbReference>
<dbReference type="SUPFAM" id="SSF100920">
    <property type="entry name" value="Heat shock protein 70kD (HSP70), peptide-binding domain"/>
    <property type="match status" value="1"/>
</dbReference>
<dbReference type="PRINTS" id="PR00301">
    <property type="entry name" value="HEATSHOCK70"/>
</dbReference>
<dbReference type="InterPro" id="IPR029047">
    <property type="entry name" value="HSP70_peptide-bd_sf"/>
</dbReference>
<comment type="similarity">
    <text evidence="1">Belongs to the heat shock protein 70 family.</text>
</comment>
<feature type="region of interest" description="Disordered" evidence="4">
    <location>
        <begin position="130"/>
        <end position="490"/>
    </location>
</feature>
<dbReference type="SUPFAM" id="SSF100934">
    <property type="entry name" value="Heat shock protein 70kD (HSP70), C-terminal subdomain"/>
    <property type="match status" value="1"/>
</dbReference>
<dbReference type="PANTHER" id="PTHR19375">
    <property type="entry name" value="HEAT SHOCK PROTEIN 70KDA"/>
    <property type="match status" value="1"/>
</dbReference>
<proteinExistence type="inferred from homology"/>
<dbReference type="FunFam" id="3.90.640.10:FF:000010">
    <property type="entry name" value="heat shock 70 kDa protein 14"/>
    <property type="match status" value="1"/>
</dbReference>
<dbReference type="AlphaFoldDB" id="A0A1J4JPR1"/>
<dbReference type="Gene3D" id="1.20.1270.10">
    <property type="match status" value="1"/>
</dbReference>
<reference evidence="5" key="1">
    <citation type="submission" date="2016-10" db="EMBL/GenBank/DDBJ databases">
        <authorList>
            <person name="Benchimol M."/>
            <person name="Almeida L.G."/>
            <person name="Vasconcelos A.T."/>
            <person name="Perreira-Neves A."/>
            <person name="Rosa I.A."/>
            <person name="Tasca T."/>
            <person name="Bogo M.R."/>
            <person name="de Souza W."/>
        </authorList>
    </citation>
    <scope>NUCLEOTIDE SEQUENCE [LARGE SCALE GENOMIC DNA]</scope>
    <source>
        <strain evidence="5">K</strain>
    </source>
</reference>
<feature type="compositionally biased region" description="Gly residues" evidence="4">
    <location>
        <begin position="305"/>
        <end position="319"/>
    </location>
</feature>
<dbReference type="InterPro" id="IPR018181">
    <property type="entry name" value="Heat_shock_70_CS"/>
</dbReference>
<evidence type="ECO:0000256" key="4">
    <source>
        <dbReference type="SAM" id="MobiDB-lite"/>
    </source>
</evidence>
<dbReference type="PROSITE" id="PS00297">
    <property type="entry name" value="HSP70_1"/>
    <property type="match status" value="1"/>
</dbReference>
<dbReference type="InterPro" id="IPR043129">
    <property type="entry name" value="ATPase_NBD"/>
</dbReference>
<evidence type="ECO:0000313" key="6">
    <source>
        <dbReference type="Proteomes" id="UP000179807"/>
    </source>
</evidence>
<dbReference type="Gene3D" id="3.90.640.10">
    <property type="entry name" value="Actin, Chain A, domain 4"/>
    <property type="match status" value="1"/>
</dbReference>
<dbReference type="FunFam" id="3.30.30.30:FF:000001">
    <property type="entry name" value="heat shock 70 kDa protein-like"/>
    <property type="match status" value="1"/>
</dbReference>
<feature type="compositionally biased region" description="Acidic residues" evidence="4">
    <location>
        <begin position="84"/>
        <end position="96"/>
    </location>
</feature>
<dbReference type="OrthoDB" id="434160at2759"/>
<organism evidence="5 6">
    <name type="scientific">Tritrichomonas foetus</name>
    <dbReference type="NCBI Taxonomy" id="1144522"/>
    <lineage>
        <taxon>Eukaryota</taxon>
        <taxon>Metamonada</taxon>
        <taxon>Parabasalia</taxon>
        <taxon>Tritrichomonadida</taxon>
        <taxon>Tritrichomonadidae</taxon>
        <taxon>Tritrichomonas</taxon>
    </lineage>
</organism>
<gene>
    <name evidence="5" type="ORF">TRFO_07700</name>
</gene>
<feature type="compositionally biased region" description="Polar residues" evidence="4">
    <location>
        <begin position="341"/>
        <end position="350"/>
    </location>
</feature>
<feature type="compositionally biased region" description="Polar residues" evidence="4">
    <location>
        <begin position="178"/>
        <end position="190"/>
    </location>
</feature>
<feature type="compositionally biased region" description="Gly residues" evidence="4">
    <location>
        <begin position="214"/>
        <end position="226"/>
    </location>
</feature>
<dbReference type="RefSeq" id="XP_068354163.1">
    <property type="nucleotide sequence ID" value="XM_068493839.1"/>
</dbReference>
<feature type="compositionally biased region" description="Gly residues" evidence="4">
    <location>
        <begin position="392"/>
        <end position="401"/>
    </location>
</feature>
<evidence type="ECO:0008006" key="7">
    <source>
        <dbReference type="Google" id="ProtNLM"/>
    </source>
</evidence>
<evidence type="ECO:0000256" key="1">
    <source>
        <dbReference type="ARBA" id="ARBA00007381"/>
    </source>
</evidence>
<feature type="compositionally biased region" description="Gly residues" evidence="4">
    <location>
        <begin position="255"/>
        <end position="285"/>
    </location>
</feature>
<dbReference type="InterPro" id="IPR029048">
    <property type="entry name" value="HSP70_C_sf"/>
</dbReference>
<evidence type="ECO:0000256" key="3">
    <source>
        <dbReference type="ARBA" id="ARBA00022840"/>
    </source>
</evidence>
<dbReference type="Proteomes" id="UP000179807">
    <property type="component" value="Unassembled WGS sequence"/>
</dbReference>
<feature type="compositionally biased region" description="Low complexity" evidence="4">
    <location>
        <begin position="402"/>
        <end position="414"/>
    </location>
</feature>
<feature type="region of interest" description="Disordered" evidence="4">
    <location>
        <begin position="1"/>
        <end position="115"/>
    </location>
</feature>
<feature type="compositionally biased region" description="Basic and acidic residues" evidence="4">
    <location>
        <begin position="20"/>
        <end position="31"/>
    </location>
</feature>
<comment type="caution">
    <text evidence="5">The sequence shown here is derived from an EMBL/GenBank/DDBJ whole genome shotgun (WGS) entry which is preliminary data.</text>
</comment>
<dbReference type="PROSITE" id="PS01036">
    <property type="entry name" value="HSP70_3"/>
    <property type="match status" value="1"/>
</dbReference>
<feature type="compositionally biased region" description="Low complexity" evidence="4">
    <location>
        <begin position="320"/>
        <end position="330"/>
    </location>
</feature>
<dbReference type="GO" id="GO:0140662">
    <property type="term" value="F:ATP-dependent protein folding chaperone"/>
    <property type="evidence" value="ECO:0007669"/>
    <property type="project" value="InterPro"/>
</dbReference>
<keyword evidence="6" id="KW-1185">Reference proteome</keyword>
<feature type="compositionally biased region" description="Gly residues" evidence="4">
    <location>
        <begin position="371"/>
        <end position="382"/>
    </location>
</feature>
<keyword evidence="2" id="KW-0547">Nucleotide-binding</keyword>
<dbReference type="EMBL" id="MLAK01000927">
    <property type="protein sequence ID" value="OHT01027.1"/>
    <property type="molecule type" value="Genomic_DNA"/>
</dbReference>
<feature type="compositionally biased region" description="Gly residues" evidence="4">
    <location>
        <begin position="234"/>
        <end position="245"/>
    </location>
</feature>
<dbReference type="InterPro" id="IPR013126">
    <property type="entry name" value="Hsp_70_fam"/>
</dbReference>
<feature type="compositionally biased region" description="Gly residues" evidence="4">
    <location>
        <begin position="466"/>
        <end position="481"/>
    </location>
</feature>
<keyword evidence="3" id="KW-0067">ATP-binding</keyword>
<dbReference type="Gene3D" id="3.30.420.40">
    <property type="match status" value="2"/>
</dbReference>
<feature type="compositionally biased region" description="Gly residues" evidence="4">
    <location>
        <begin position="191"/>
        <end position="202"/>
    </location>
</feature>
<dbReference type="CDD" id="cd24028">
    <property type="entry name" value="ASKHA_NBD_HSP70_HSPA1-like"/>
    <property type="match status" value="1"/>
</dbReference>
<protein>
    <recommendedName>
        <fullName evidence="7">DnaK protein</fullName>
    </recommendedName>
</protein>
<feature type="compositionally biased region" description="Low complexity" evidence="4">
    <location>
        <begin position="361"/>
        <end position="370"/>
    </location>
</feature>
<accession>A0A1J4JPR1</accession>
<dbReference type="Gene3D" id="3.30.30.30">
    <property type="match status" value="1"/>
</dbReference>
<dbReference type="VEuPathDB" id="TrichDB:TRFO_07700"/>
<dbReference type="GO" id="GO:0005524">
    <property type="term" value="F:ATP binding"/>
    <property type="evidence" value="ECO:0007669"/>
    <property type="project" value="UniProtKB-KW"/>
</dbReference>
<name>A0A1J4JPR1_9EUKA</name>
<dbReference type="SUPFAM" id="SSF53067">
    <property type="entry name" value="Actin-like ATPase domain"/>
    <property type="match status" value="2"/>
</dbReference>
<feature type="compositionally biased region" description="Gly residues" evidence="4">
    <location>
        <begin position="351"/>
        <end position="360"/>
    </location>
</feature>
<dbReference type="GeneID" id="94828543"/>